<feature type="transmembrane region" description="Helical" evidence="1">
    <location>
        <begin position="12"/>
        <end position="30"/>
    </location>
</feature>
<dbReference type="InterPro" id="IPR036259">
    <property type="entry name" value="MFS_trans_sf"/>
</dbReference>
<keyword evidence="1" id="KW-1133">Transmembrane helix</keyword>
<dbReference type="Gene3D" id="1.20.1250.20">
    <property type="entry name" value="MFS general substrate transporter like domains"/>
    <property type="match status" value="1"/>
</dbReference>
<name>R4X4A3_9BURK</name>
<reference evidence="2 3" key="2">
    <citation type="journal article" date="2018" name="Int. J. Syst. Evol. Microbiol.">
        <title>Burkholderia insecticola sp. nov., a gut symbiotic bacterium of the bean bug Riptortus pedestris.</title>
        <authorList>
            <person name="Takeshita K."/>
            <person name="Tamaki H."/>
            <person name="Ohbayashi T."/>
            <person name="Meng X.-Y."/>
            <person name="Sone T."/>
            <person name="Mitani Y."/>
            <person name="Peeters C."/>
            <person name="Kikuchi Y."/>
            <person name="Vandamme P."/>
        </authorList>
    </citation>
    <scope>NUCLEOTIDE SEQUENCE [LARGE SCALE GENOMIC DNA]</scope>
    <source>
        <strain evidence="2">RPE64</strain>
        <plasmid evidence="2 3">p1</plasmid>
    </source>
</reference>
<dbReference type="Proteomes" id="UP000013966">
    <property type="component" value="Plasmid p1"/>
</dbReference>
<organism evidence="2 3">
    <name type="scientific">Caballeronia insecticola</name>
    <dbReference type="NCBI Taxonomy" id="758793"/>
    <lineage>
        <taxon>Bacteria</taxon>
        <taxon>Pseudomonadati</taxon>
        <taxon>Pseudomonadota</taxon>
        <taxon>Betaproteobacteria</taxon>
        <taxon>Burkholderiales</taxon>
        <taxon>Burkholderiaceae</taxon>
        <taxon>Caballeronia</taxon>
    </lineage>
</organism>
<feature type="transmembrane region" description="Helical" evidence="1">
    <location>
        <begin position="65"/>
        <end position="82"/>
    </location>
</feature>
<evidence type="ECO:0000256" key="1">
    <source>
        <dbReference type="SAM" id="Phobius"/>
    </source>
</evidence>
<accession>R4X4A3</accession>
<keyword evidence="2" id="KW-0614">Plasmid</keyword>
<evidence type="ECO:0000313" key="3">
    <source>
        <dbReference type="Proteomes" id="UP000013966"/>
    </source>
</evidence>
<reference evidence="2 3" key="1">
    <citation type="journal article" date="2013" name="Genome Announc.">
        <title>Complete Genome Sequence of Burkholderia sp. Strain RPE64, Bacterial Symbiont of the Bean Bug Riptortus pedestris.</title>
        <authorList>
            <person name="Shibata T.F."/>
            <person name="Maeda T."/>
            <person name="Nikoh N."/>
            <person name="Yamaguchi K."/>
            <person name="Oshima K."/>
            <person name="Hattori M."/>
            <person name="Nishiyama T."/>
            <person name="Hasebe M."/>
            <person name="Fukatsu T."/>
            <person name="Kikuchi Y."/>
            <person name="Shigenobu S."/>
        </authorList>
    </citation>
    <scope>NUCLEOTIDE SEQUENCE [LARGE SCALE GENOMIC DNA]</scope>
    <source>
        <plasmid evidence="2 3">p1</plasmid>
    </source>
</reference>
<dbReference type="HOGENOM" id="CLU_2367413_0_0_4"/>
<keyword evidence="1" id="KW-0812">Transmembrane</keyword>
<dbReference type="EMBL" id="AP013061">
    <property type="protein sequence ID" value="BAN28071.1"/>
    <property type="molecule type" value="Genomic_DNA"/>
</dbReference>
<protein>
    <submittedName>
        <fullName evidence="2">Major facilitator transporter</fullName>
    </submittedName>
</protein>
<dbReference type="PATRIC" id="fig|758793.3.peg.6274"/>
<keyword evidence="1" id="KW-0472">Membrane</keyword>
<keyword evidence="3" id="KW-1185">Reference proteome</keyword>
<evidence type="ECO:0000313" key="2">
    <source>
        <dbReference type="EMBL" id="BAN28071.1"/>
    </source>
</evidence>
<sequence length="95" mass="9977">MEQTMGWSRTATNAALSLGLLVSGFAAYPVGSWIDRGLGRRVMTIGSVVATAMLLLWSATSSLTIVFVAWIGLGLAMAATFYDPLFSPAPHPGTT</sequence>
<dbReference type="KEGG" id="buo:BRPE64_DCDS11350"/>
<geneLocation type="plasmid" evidence="2 3">
    <name>p1</name>
</geneLocation>
<dbReference type="AlphaFoldDB" id="R4X4A3"/>
<dbReference type="SUPFAM" id="SSF103473">
    <property type="entry name" value="MFS general substrate transporter"/>
    <property type="match status" value="1"/>
</dbReference>
<gene>
    <name evidence="2" type="ORF">BRPE64_DCDS11350</name>
</gene>
<proteinExistence type="predicted"/>